<dbReference type="AlphaFoldDB" id="A0A5C1QH90"/>
<name>A0A5C1QH90_9SPIO</name>
<organism evidence="2 3">
    <name type="scientific">Oceanispirochaeta crateris</name>
    <dbReference type="NCBI Taxonomy" id="2518645"/>
    <lineage>
        <taxon>Bacteria</taxon>
        <taxon>Pseudomonadati</taxon>
        <taxon>Spirochaetota</taxon>
        <taxon>Spirochaetia</taxon>
        <taxon>Spirochaetales</taxon>
        <taxon>Spirochaetaceae</taxon>
        <taxon>Oceanispirochaeta</taxon>
    </lineage>
</organism>
<reference evidence="2 3" key="1">
    <citation type="submission" date="2019-02" db="EMBL/GenBank/DDBJ databases">
        <title>Complete Genome Sequence and Methylome Analysis of free living Spirochaetas.</title>
        <authorList>
            <person name="Fomenkov A."/>
            <person name="Dubinina G."/>
            <person name="Leshcheva N."/>
            <person name="Mikheeva N."/>
            <person name="Grabovich M."/>
            <person name="Vincze T."/>
            <person name="Roberts R.J."/>
        </authorList>
    </citation>
    <scope>NUCLEOTIDE SEQUENCE [LARGE SCALE GENOMIC DNA]</scope>
    <source>
        <strain evidence="2 3">K2</strain>
    </source>
</reference>
<keyword evidence="1" id="KW-1133">Transmembrane helix</keyword>
<gene>
    <name evidence="2" type="ORF">EXM22_01330</name>
</gene>
<proteinExistence type="predicted"/>
<dbReference type="EMBL" id="CP036150">
    <property type="protein sequence ID" value="QEN06698.1"/>
    <property type="molecule type" value="Genomic_DNA"/>
</dbReference>
<protein>
    <submittedName>
        <fullName evidence="2">Uncharacterized protein</fullName>
    </submittedName>
</protein>
<keyword evidence="1" id="KW-0472">Membrane</keyword>
<keyword evidence="1" id="KW-0812">Transmembrane</keyword>
<dbReference type="Proteomes" id="UP000324209">
    <property type="component" value="Chromosome"/>
</dbReference>
<dbReference type="InterPro" id="IPR046674">
    <property type="entry name" value="DUF6544"/>
</dbReference>
<sequence length="326" mass="38929">MFENIYIIEKMGIMHAEELRQKVEMKYQFDKVYINTREIHWIRRMIKLVKKYFQPEETKKMFPIIMIILISMSLIPFAGKIHMQYMEERERKLLRSLSADISHKIYREEQIIGLPAPVQRYFRNVLTDGQPYISTTYLKHDGRFKTALDKEWINIEGEQYFTCEDPGFLWNGKTSLYAVQDMYIAGRGQIKVFLFNIFKVVDGNGPEYDQGELLRWLGESVWFPTNLLPSSRLQWTEIDEDRAKLSFTYKNQKLSYKVSFNATGEITELETQRFMGEEKIETWIGRVGSYQEINHMKIPMRIEAFWKLPDGEHSYAQFTVREVHYQ</sequence>
<evidence type="ECO:0000313" key="3">
    <source>
        <dbReference type="Proteomes" id="UP000324209"/>
    </source>
</evidence>
<keyword evidence="3" id="KW-1185">Reference proteome</keyword>
<dbReference type="OrthoDB" id="9786534at2"/>
<accession>A0A5C1QH90</accession>
<feature type="transmembrane region" description="Helical" evidence="1">
    <location>
        <begin position="61"/>
        <end position="79"/>
    </location>
</feature>
<evidence type="ECO:0000313" key="2">
    <source>
        <dbReference type="EMBL" id="QEN06698.1"/>
    </source>
</evidence>
<evidence type="ECO:0000256" key="1">
    <source>
        <dbReference type="SAM" id="Phobius"/>
    </source>
</evidence>
<dbReference type="KEGG" id="ock:EXM22_01330"/>
<dbReference type="Pfam" id="PF20181">
    <property type="entry name" value="DUF6544"/>
    <property type="match status" value="1"/>
</dbReference>